<feature type="non-terminal residue" evidence="1">
    <location>
        <position position="71"/>
    </location>
</feature>
<dbReference type="AlphaFoldDB" id="A0A699ZZ72"/>
<gene>
    <name evidence="1" type="ORF">HaLaN_23007</name>
</gene>
<keyword evidence="2" id="KW-1185">Reference proteome</keyword>
<sequence>MGCSQHAGCHQFSCALPVRERAGGVLGDAAGLRPGEGPKSSRCRLAAASAALMPRTTNWSIAGPFVKILCV</sequence>
<reference evidence="1 2" key="1">
    <citation type="submission" date="2020-02" db="EMBL/GenBank/DDBJ databases">
        <title>Draft genome sequence of Haematococcus lacustris strain NIES-144.</title>
        <authorList>
            <person name="Morimoto D."/>
            <person name="Nakagawa S."/>
            <person name="Yoshida T."/>
            <person name="Sawayama S."/>
        </authorList>
    </citation>
    <scope>NUCLEOTIDE SEQUENCE [LARGE SCALE GENOMIC DNA]</scope>
    <source>
        <strain evidence="1 2">NIES-144</strain>
    </source>
</reference>
<name>A0A699ZZ72_HAELA</name>
<accession>A0A699ZZ72</accession>
<protein>
    <submittedName>
        <fullName evidence="1">Uncharacterized protein</fullName>
    </submittedName>
</protein>
<evidence type="ECO:0000313" key="2">
    <source>
        <dbReference type="Proteomes" id="UP000485058"/>
    </source>
</evidence>
<feature type="non-terminal residue" evidence="1">
    <location>
        <position position="1"/>
    </location>
</feature>
<organism evidence="1 2">
    <name type="scientific">Haematococcus lacustris</name>
    <name type="common">Green alga</name>
    <name type="synonym">Haematococcus pluvialis</name>
    <dbReference type="NCBI Taxonomy" id="44745"/>
    <lineage>
        <taxon>Eukaryota</taxon>
        <taxon>Viridiplantae</taxon>
        <taxon>Chlorophyta</taxon>
        <taxon>core chlorophytes</taxon>
        <taxon>Chlorophyceae</taxon>
        <taxon>CS clade</taxon>
        <taxon>Chlamydomonadales</taxon>
        <taxon>Haematococcaceae</taxon>
        <taxon>Haematococcus</taxon>
    </lineage>
</organism>
<evidence type="ECO:0000313" key="1">
    <source>
        <dbReference type="EMBL" id="GFH25099.1"/>
    </source>
</evidence>
<proteinExistence type="predicted"/>
<dbReference type="EMBL" id="BLLF01002719">
    <property type="protein sequence ID" value="GFH25099.1"/>
    <property type="molecule type" value="Genomic_DNA"/>
</dbReference>
<dbReference type="Proteomes" id="UP000485058">
    <property type="component" value="Unassembled WGS sequence"/>
</dbReference>
<comment type="caution">
    <text evidence="1">The sequence shown here is derived from an EMBL/GenBank/DDBJ whole genome shotgun (WGS) entry which is preliminary data.</text>
</comment>